<sequence length="233" mass="27042">MPTPFSMRPGNGIALFRSYPVPDLKHGKAIMSRETFLQNDRWLHVCVDMQNMFREKTPWRAPWMPHILPNVVDIVKRNREKTVFTRFIPPQSAEEAPGAWKEYYEHWHEMTRAEIDPHLLELVPELGGFASSDNVFEKNSYSAWRSGEFRHYVRRYDPTAIVLTGGETDICVLFTALEAIDRGYRTVIISDAIYSSMDEMHDSILDFYTTRFTNQLLTLSTKEFNDRVSANGA</sequence>
<dbReference type="CDD" id="cd00431">
    <property type="entry name" value="cysteine_hydrolases"/>
    <property type="match status" value="1"/>
</dbReference>
<evidence type="ECO:0000256" key="1">
    <source>
        <dbReference type="ARBA" id="ARBA00022801"/>
    </source>
</evidence>
<reference evidence="3 4" key="1">
    <citation type="journal article" date="2020" name="Int. J. Syst. Evol. Microbiol.">
        <title>Novel acetic acid bacteria from cider fermentations: Acetobacter conturbans sp. nov. and Acetobacter fallax sp. nov.</title>
        <authorList>
            <person name="Sombolestani A.S."/>
            <person name="Cleenwerck I."/>
            <person name="Cnockaert M."/>
            <person name="Borremans W."/>
            <person name="Wieme A.D."/>
            <person name="De Vuyst L."/>
            <person name="Vandamme P."/>
        </authorList>
    </citation>
    <scope>NUCLEOTIDE SEQUENCE [LARGE SCALE GENOMIC DNA]</scope>
    <source>
        <strain evidence="3 4">LMG 30640</strain>
    </source>
</reference>
<proteinExistence type="predicted"/>
<accession>A0ABX0JUC7</accession>
<dbReference type="PANTHER" id="PTHR43540:SF6">
    <property type="entry name" value="ISOCHORISMATASE-LIKE DOMAIN-CONTAINING PROTEIN"/>
    <property type="match status" value="1"/>
</dbReference>
<protein>
    <submittedName>
        <fullName evidence="3">Isochorismatase family protein</fullName>
    </submittedName>
</protein>
<dbReference type="Pfam" id="PF00857">
    <property type="entry name" value="Isochorismatase"/>
    <property type="match status" value="1"/>
</dbReference>
<name>A0ABX0JUC7_9PROT</name>
<feature type="domain" description="Isochorismatase-like" evidence="2">
    <location>
        <begin position="44"/>
        <end position="212"/>
    </location>
</feature>
<dbReference type="SUPFAM" id="SSF52499">
    <property type="entry name" value="Isochorismatase-like hydrolases"/>
    <property type="match status" value="1"/>
</dbReference>
<keyword evidence="1" id="KW-0378">Hydrolase</keyword>
<evidence type="ECO:0000313" key="4">
    <source>
        <dbReference type="Proteomes" id="UP000635278"/>
    </source>
</evidence>
<dbReference type="Proteomes" id="UP000635278">
    <property type="component" value="Unassembled WGS sequence"/>
</dbReference>
<organism evidence="3 4">
    <name type="scientific">Acetobacter musti</name>
    <dbReference type="NCBI Taxonomy" id="864732"/>
    <lineage>
        <taxon>Bacteria</taxon>
        <taxon>Pseudomonadati</taxon>
        <taxon>Pseudomonadota</taxon>
        <taxon>Alphaproteobacteria</taxon>
        <taxon>Acetobacterales</taxon>
        <taxon>Acetobacteraceae</taxon>
        <taxon>Acetobacter</taxon>
    </lineage>
</organism>
<keyword evidence="4" id="KW-1185">Reference proteome</keyword>
<comment type="caution">
    <text evidence="3">The sequence shown here is derived from an EMBL/GenBank/DDBJ whole genome shotgun (WGS) entry which is preliminary data.</text>
</comment>
<dbReference type="InterPro" id="IPR036380">
    <property type="entry name" value="Isochorismatase-like_sf"/>
</dbReference>
<gene>
    <name evidence="3" type="ORF">GOB93_19710</name>
</gene>
<dbReference type="InterPro" id="IPR050272">
    <property type="entry name" value="Isochorismatase-like_hydrls"/>
</dbReference>
<dbReference type="InterPro" id="IPR000868">
    <property type="entry name" value="Isochorismatase-like_dom"/>
</dbReference>
<dbReference type="EMBL" id="WOTB01000055">
    <property type="protein sequence ID" value="NHN86816.1"/>
    <property type="molecule type" value="Genomic_DNA"/>
</dbReference>
<evidence type="ECO:0000313" key="3">
    <source>
        <dbReference type="EMBL" id="NHN86816.1"/>
    </source>
</evidence>
<dbReference type="PANTHER" id="PTHR43540">
    <property type="entry name" value="PEROXYUREIDOACRYLATE/UREIDOACRYLATE AMIDOHYDROLASE-RELATED"/>
    <property type="match status" value="1"/>
</dbReference>
<dbReference type="Gene3D" id="3.40.50.850">
    <property type="entry name" value="Isochorismatase-like"/>
    <property type="match status" value="1"/>
</dbReference>
<evidence type="ECO:0000259" key="2">
    <source>
        <dbReference type="Pfam" id="PF00857"/>
    </source>
</evidence>